<feature type="compositionally biased region" description="Basic and acidic residues" evidence="1">
    <location>
        <begin position="352"/>
        <end position="367"/>
    </location>
</feature>
<feature type="compositionally biased region" description="Polar residues" evidence="1">
    <location>
        <begin position="314"/>
        <end position="328"/>
    </location>
</feature>
<feature type="compositionally biased region" description="Polar residues" evidence="1">
    <location>
        <begin position="388"/>
        <end position="415"/>
    </location>
</feature>
<dbReference type="GO" id="GO:0007131">
    <property type="term" value="P:reciprocal meiotic recombination"/>
    <property type="evidence" value="ECO:0007669"/>
    <property type="project" value="InterPro"/>
</dbReference>
<evidence type="ECO:0000256" key="1">
    <source>
        <dbReference type="SAM" id="MobiDB-lite"/>
    </source>
</evidence>
<organism evidence="2 3">
    <name type="scientific">Teratosphaeria destructans</name>
    <dbReference type="NCBI Taxonomy" id="418781"/>
    <lineage>
        <taxon>Eukaryota</taxon>
        <taxon>Fungi</taxon>
        <taxon>Dikarya</taxon>
        <taxon>Ascomycota</taxon>
        <taxon>Pezizomycotina</taxon>
        <taxon>Dothideomycetes</taxon>
        <taxon>Dothideomycetidae</taxon>
        <taxon>Mycosphaerellales</taxon>
        <taxon>Teratosphaeriaceae</taxon>
        <taxon>Teratosphaeria</taxon>
    </lineage>
</organism>
<dbReference type="OrthoDB" id="5360255at2759"/>
<sequence length="570" mass="62369">MATNICYAVTKFSFATGLRPDASVPWQHHTSDQLFVILTGKDTRLSDGRLRPDGKLDMRIVDHTQVMESVDIGRCIDDADDAQRRAQEARIAIKIEQLPIFGITKDSLLAVRYRLVDGQARRLQLRLEDSAKCEQIVRVFERRGMQFQERRPRTARPGTATSTATATMGRQSTSSAHSSSTSSAQVSRSHDHAQVLGPTLSAGPPGATTSTTRPAWLVQGPPVQPLSMWNEATPPGSVMPDRPTTSQLHRSFTMANQQSQASMDAMRDLVGKNERPSSSSLLSTIERIRDAVEDDSTLPHTSLPTPDALRTSEELSSGVVQPVSSHALSSDPARILTSTTTMPPPESQEFELPPRRELPFKRPDSKRSGTGKESSSKPPLLPKLVGSGLSTRSNDTSLADNSANRPSTAVPQKRSSAAVEDAASRPQTSLGLHSCAPPRQAADKPEIELPEQPRVRHGLLNGREPLAPRSTNTQIPRVSSLVDAEHEIDPQYSPNKRQAVLTQDPTTNIYAAIRATGDPNVVSLEEYATQSWQDRQAALEEFMISNLKNPAFAKLCEDVDNCWRKLILGL</sequence>
<protein>
    <submittedName>
        <fullName evidence="2">Uncharacterized protein</fullName>
    </submittedName>
</protein>
<dbReference type="EMBL" id="RIBY02001856">
    <property type="protein sequence ID" value="KAH9827781.1"/>
    <property type="molecule type" value="Genomic_DNA"/>
</dbReference>
<feature type="region of interest" description="Disordered" evidence="1">
    <location>
        <begin position="147"/>
        <end position="220"/>
    </location>
</feature>
<keyword evidence="3" id="KW-1185">Reference proteome</keyword>
<dbReference type="AlphaFoldDB" id="A0A9W7W2K0"/>
<dbReference type="Pfam" id="PF03525">
    <property type="entry name" value="Meiotic_rec114"/>
    <property type="match status" value="1"/>
</dbReference>
<comment type="caution">
    <text evidence="2">The sequence shown here is derived from an EMBL/GenBank/DDBJ whole genome shotgun (WGS) entry which is preliminary data.</text>
</comment>
<feature type="compositionally biased region" description="Low complexity" evidence="1">
    <location>
        <begin position="155"/>
        <end position="187"/>
    </location>
</feature>
<dbReference type="InterPro" id="IPR004354">
    <property type="entry name" value="Meiotic_Rec114"/>
</dbReference>
<evidence type="ECO:0000313" key="3">
    <source>
        <dbReference type="Proteomes" id="UP001138500"/>
    </source>
</evidence>
<feature type="compositionally biased region" description="Basic and acidic residues" evidence="1">
    <location>
        <begin position="441"/>
        <end position="451"/>
    </location>
</feature>
<accession>A0A9W7W2K0</accession>
<gene>
    <name evidence="2" type="ORF">Tdes44962_MAKER02714</name>
</gene>
<proteinExistence type="predicted"/>
<name>A0A9W7W2K0_9PEZI</name>
<dbReference type="Proteomes" id="UP001138500">
    <property type="component" value="Unassembled WGS sequence"/>
</dbReference>
<evidence type="ECO:0000313" key="2">
    <source>
        <dbReference type="EMBL" id="KAH9827781.1"/>
    </source>
</evidence>
<feature type="region of interest" description="Disordered" evidence="1">
    <location>
        <begin position="292"/>
        <end position="451"/>
    </location>
</feature>
<reference evidence="2 3" key="2">
    <citation type="journal article" date="2021" name="Curr. Genet.">
        <title>Genetic response to nitrogen starvation in the aggressive Eucalyptus foliar pathogen Teratosphaeria destructans.</title>
        <authorList>
            <person name="Havenga M."/>
            <person name="Wingfield B.D."/>
            <person name="Wingfield M.J."/>
            <person name="Dreyer L.L."/>
            <person name="Roets F."/>
            <person name="Aylward J."/>
        </authorList>
    </citation>
    <scope>NUCLEOTIDE SEQUENCE [LARGE SCALE GENOMIC DNA]</scope>
    <source>
        <strain evidence="2">CMW44962</strain>
    </source>
</reference>
<reference evidence="2 3" key="1">
    <citation type="journal article" date="2018" name="IMA Fungus">
        <title>IMA Genome-F 10: Nine draft genome sequences of Claviceps purpurea s.lat., including C. arundinis, C. humidiphila, and C. cf. spartinae, pseudomolecules for the pitch canker pathogen Fusarium circinatum, draft genome of Davidsoniella eucalypti, Grosmannia galeiformis, Quambalaria eucalypti, and Teratosphaeria destructans.</title>
        <authorList>
            <person name="Wingfield B.D."/>
            <person name="Liu M."/>
            <person name="Nguyen H.D."/>
            <person name="Lane F.A."/>
            <person name="Morgan S.W."/>
            <person name="De Vos L."/>
            <person name="Wilken P.M."/>
            <person name="Duong T.A."/>
            <person name="Aylward J."/>
            <person name="Coetzee M.P."/>
            <person name="Dadej K."/>
            <person name="De Beer Z.W."/>
            <person name="Findlay W."/>
            <person name="Havenga M."/>
            <person name="Kolarik M."/>
            <person name="Menzies J.G."/>
            <person name="Naidoo K."/>
            <person name="Pochopski O."/>
            <person name="Shoukouhi P."/>
            <person name="Santana Q.C."/>
            <person name="Seifert K.A."/>
            <person name="Soal N."/>
            <person name="Steenkamp E.T."/>
            <person name="Tatham C.T."/>
            <person name="van der Nest M.A."/>
            <person name="Wingfield M.J."/>
        </authorList>
    </citation>
    <scope>NUCLEOTIDE SEQUENCE [LARGE SCALE GENOMIC DNA]</scope>
    <source>
        <strain evidence="2">CMW44962</strain>
    </source>
</reference>